<dbReference type="SUPFAM" id="SSF52540">
    <property type="entry name" value="P-loop containing nucleoside triphosphate hydrolases"/>
    <property type="match status" value="1"/>
</dbReference>
<keyword evidence="1" id="KW-0805">Transcription regulation</keyword>
<proteinExistence type="predicted"/>
<dbReference type="RefSeq" id="WP_349299164.1">
    <property type="nucleotide sequence ID" value="NZ_JBEDNQ010000006.1"/>
</dbReference>
<dbReference type="InterPro" id="IPR036388">
    <property type="entry name" value="WH-like_DNA-bd_sf"/>
</dbReference>
<gene>
    <name evidence="6" type="ORF">WIS52_16610</name>
</gene>
<evidence type="ECO:0000259" key="5">
    <source>
        <dbReference type="PROSITE" id="PS50043"/>
    </source>
</evidence>
<keyword evidence="3" id="KW-0804">Transcription</keyword>
<keyword evidence="2" id="KW-0238">DNA-binding</keyword>
<dbReference type="Gene3D" id="3.40.50.300">
    <property type="entry name" value="P-loop containing nucleotide triphosphate hydrolases"/>
    <property type="match status" value="1"/>
</dbReference>
<dbReference type="Proteomes" id="UP001494902">
    <property type="component" value="Unassembled WGS sequence"/>
</dbReference>
<dbReference type="EMBL" id="JBEDNQ010000006">
    <property type="protein sequence ID" value="MEQ3552097.1"/>
    <property type="molecule type" value="Genomic_DNA"/>
</dbReference>
<evidence type="ECO:0000313" key="7">
    <source>
        <dbReference type="Proteomes" id="UP001494902"/>
    </source>
</evidence>
<dbReference type="PROSITE" id="PS50043">
    <property type="entry name" value="HTH_LUXR_2"/>
    <property type="match status" value="1"/>
</dbReference>
<dbReference type="Pfam" id="PF00196">
    <property type="entry name" value="GerE"/>
    <property type="match status" value="1"/>
</dbReference>
<comment type="caution">
    <text evidence="6">The sequence shown here is derived from an EMBL/GenBank/DDBJ whole genome shotgun (WGS) entry which is preliminary data.</text>
</comment>
<dbReference type="InterPro" id="IPR000792">
    <property type="entry name" value="Tscrpt_reg_LuxR_C"/>
</dbReference>
<dbReference type="PRINTS" id="PR00038">
    <property type="entry name" value="HTHLUXR"/>
</dbReference>
<reference evidence="6 7" key="1">
    <citation type="submission" date="2024-03" db="EMBL/GenBank/DDBJ databases">
        <title>Draft genome sequence of Pseudonocardia nematodicida JCM 31783.</title>
        <authorList>
            <person name="Butdee W."/>
            <person name="Duangmal K."/>
        </authorList>
    </citation>
    <scope>NUCLEOTIDE SEQUENCE [LARGE SCALE GENOMIC DNA]</scope>
    <source>
        <strain evidence="6 7">JCM 31783</strain>
    </source>
</reference>
<dbReference type="PANTHER" id="PTHR44688:SF16">
    <property type="entry name" value="DNA-BINDING TRANSCRIPTIONAL ACTIVATOR DEVR_DOSR"/>
    <property type="match status" value="1"/>
</dbReference>
<dbReference type="PANTHER" id="PTHR44688">
    <property type="entry name" value="DNA-BINDING TRANSCRIPTIONAL ACTIVATOR DEVR_DOSR"/>
    <property type="match status" value="1"/>
</dbReference>
<evidence type="ECO:0000256" key="3">
    <source>
        <dbReference type="ARBA" id="ARBA00023163"/>
    </source>
</evidence>
<feature type="region of interest" description="Disordered" evidence="4">
    <location>
        <begin position="1"/>
        <end position="49"/>
    </location>
</feature>
<dbReference type="Gene3D" id="1.10.10.10">
    <property type="entry name" value="Winged helix-like DNA-binding domain superfamily/Winged helix DNA-binding domain"/>
    <property type="match status" value="1"/>
</dbReference>
<feature type="domain" description="HTH luxR-type" evidence="5">
    <location>
        <begin position="892"/>
        <end position="957"/>
    </location>
</feature>
<dbReference type="SMART" id="SM00421">
    <property type="entry name" value="HTH_LUXR"/>
    <property type="match status" value="1"/>
</dbReference>
<sequence>MESRRDTGGVVDARPVQAVPDMPDVPRPRTSGRTAADPRRSGRGRPAAVRVPRAKIRVPTVGETHVPRPRVTATLSEMARRPVLLVSAPAGCGKTQALADWARRTHGPARIAWVTVDRDDDTSRFWSALLEAVRQCAGIPASSELHRLSSPAAGDELEMVGDLADAVDVLPDPVHLVLDDVHEIRDEGVRHLLDLLLRHLPPNLHLILSSRLDPPLPLPRLRLEGRLAELRAEHLRFSVADARELLRRSDVDISREQAAALVDRTDGWAAGLRLAAISLQGAGPAGGAGRPEPADGIDDIDDADRPGVDGPGPGASARSDYADRVVADFAGADRAVADYLADEVLSGVPPELRNLLGLLSIGDETPVDLAIVLAGRDDAAGLLARLERETALVVGVGPGRRSYRLHGLLRTYLAAELERENPGEARRLHAAAARWYADSGDTLRALSQARAGAAEELLAEILQSSGVDLLLAHEHEALCAALEALPDHRLRDSPRLCLVAAAARTRAGRADLARADLARARTARSSGAAGPADADLDVFERLVEIEIGLLTECCAPPAPDDPPGGTPVPGDPALEAWARADRGRSLIFAQRTAPAVDELGAALDLAEEHRLEYLAVRVLADLALLRGVECDYPAMVQSARNAIATARARGWSEIPALIQAHSMCAMSEIVSLRPAAAAGEIASAGLAARTSPDRATALVLDALGAVAEFDRTHRERSPDTLLEVMRRCRTELEDGPPGRMAPLGLLEFHPAAVHRRTATLREIVTWAERALPGTADPLVLRAHARLLAGRPAAARDVLGPVLRDGLPCVLPTTGVDAWLVQAGADLAVGRVAAARRGLVQALELAAPGTLIRPFRYADPQLIGLLVQHIGTFGRELEPLVELVVRRAPAGPETSGVPALTERERAVLTLLQSHRSIEEIASDLTVSANTVKTHVRSIYGKLGVNSRRAAVVVARERSLV</sequence>
<dbReference type="CDD" id="cd06170">
    <property type="entry name" value="LuxR_C_like"/>
    <property type="match status" value="1"/>
</dbReference>
<name>A0ABV1KEQ4_9PSEU</name>
<protein>
    <submittedName>
        <fullName evidence="6">LuxR C-terminal-related transcriptional regulator</fullName>
    </submittedName>
</protein>
<dbReference type="InterPro" id="IPR016032">
    <property type="entry name" value="Sig_transdc_resp-reg_C-effctor"/>
</dbReference>
<dbReference type="Pfam" id="PF25873">
    <property type="entry name" value="WHD_MalT"/>
    <property type="match status" value="1"/>
</dbReference>
<dbReference type="SUPFAM" id="SSF46894">
    <property type="entry name" value="C-terminal effector domain of the bipartite response regulators"/>
    <property type="match status" value="1"/>
</dbReference>
<evidence type="ECO:0000313" key="6">
    <source>
        <dbReference type="EMBL" id="MEQ3552097.1"/>
    </source>
</evidence>
<dbReference type="InterPro" id="IPR059106">
    <property type="entry name" value="WHD_MalT"/>
</dbReference>
<evidence type="ECO:0000256" key="2">
    <source>
        <dbReference type="ARBA" id="ARBA00023125"/>
    </source>
</evidence>
<dbReference type="InterPro" id="IPR027417">
    <property type="entry name" value="P-loop_NTPase"/>
</dbReference>
<evidence type="ECO:0000256" key="4">
    <source>
        <dbReference type="SAM" id="MobiDB-lite"/>
    </source>
</evidence>
<feature type="region of interest" description="Disordered" evidence="4">
    <location>
        <begin position="282"/>
        <end position="318"/>
    </location>
</feature>
<keyword evidence="7" id="KW-1185">Reference proteome</keyword>
<organism evidence="6 7">
    <name type="scientific">Pseudonocardia nematodicida</name>
    <dbReference type="NCBI Taxonomy" id="1206997"/>
    <lineage>
        <taxon>Bacteria</taxon>
        <taxon>Bacillati</taxon>
        <taxon>Actinomycetota</taxon>
        <taxon>Actinomycetes</taxon>
        <taxon>Pseudonocardiales</taxon>
        <taxon>Pseudonocardiaceae</taxon>
        <taxon>Pseudonocardia</taxon>
    </lineage>
</organism>
<accession>A0ABV1KEQ4</accession>
<evidence type="ECO:0000256" key="1">
    <source>
        <dbReference type="ARBA" id="ARBA00023015"/>
    </source>
</evidence>